<dbReference type="EMBL" id="GBXM01016923">
    <property type="protein sequence ID" value="JAH91654.1"/>
    <property type="molecule type" value="Transcribed_RNA"/>
</dbReference>
<sequence>MCLLRRNIKWWLETKLNSNLVKNSFKSFFKNVFVHASILSYKELLRS</sequence>
<reference evidence="1" key="2">
    <citation type="journal article" date="2015" name="Fish Shellfish Immunol.">
        <title>Early steps in the European eel (Anguilla anguilla)-Vibrio vulnificus interaction in the gills: Role of the RtxA13 toxin.</title>
        <authorList>
            <person name="Callol A."/>
            <person name="Pajuelo D."/>
            <person name="Ebbesson L."/>
            <person name="Teles M."/>
            <person name="MacKenzie S."/>
            <person name="Amaro C."/>
        </authorList>
    </citation>
    <scope>NUCLEOTIDE SEQUENCE</scope>
</reference>
<reference evidence="1" key="1">
    <citation type="submission" date="2014-11" db="EMBL/GenBank/DDBJ databases">
        <authorList>
            <person name="Amaro Gonzalez C."/>
        </authorList>
    </citation>
    <scope>NUCLEOTIDE SEQUENCE</scope>
</reference>
<name>A0A0E9WMM5_ANGAN</name>
<accession>A0A0E9WMM5</accession>
<protein>
    <submittedName>
        <fullName evidence="1">Uncharacterized protein</fullName>
    </submittedName>
</protein>
<dbReference type="AlphaFoldDB" id="A0A0E9WMM5"/>
<organism evidence="1">
    <name type="scientific">Anguilla anguilla</name>
    <name type="common">European freshwater eel</name>
    <name type="synonym">Muraena anguilla</name>
    <dbReference type="NCBI Taxonomy" id="7936"/>
    <lineage>
        <taxon>Eukaryota</taxon>
        <taxon>Metazoa</taxon>
        <taxon>Chordata</taxon>
        <taxon>Craniata</taxon>
        <taxon>Vertebrata</taxon>
        <taxon>Euteleostomi</taxon>
        <taxon>Actinopterygii</taxon>
        <taxon>Neopterygii</taxon>
        <taxon>Teleostei</taxon>
        <taxon>Anguilliformes</taxon>
        <taxon>Anguillidae</taxon>
        <taxon>Anguilla</taxon>
    </lineage>
</organism>
<proteinExistence type="predicted"/>
<evidence type="ECO:0000313" key="1">
    <source>
        <dbReference type="EMBL" id="JAH91654.1"/>
    </source>
</evidence>